<proteinExistence type="predicted"/>
<evidence type="ECO:0000313" key="2">
    <source>
        <dbReference type="EMBL" id="CAG6465287.1"/>
    </source>
</evidence>
<feature type="region of interest" description="Disordered" evidence="1">
    <location>
        <begin position="70"/>
        <end position="122"/>
    </location>
</feature>
<dbReference type="AlphaFoldDB" id="A0A8D8AY05"/>
<sequence>MLGDCENCLLMSSSCHSMWSNSMTIIRCRCPETASMILADCDVVVGIKLKPDHLEKGNLTPMYSKYKTPKEKAVWQNTPARHPTEDDPDAQEQNEETGTGTAGSYTTDRASSGPDMDITFDG</sequence>
<dbReference type="EMBL" id="HBUE01053052">
    <property type="protein sequence ID" value="CAG6465289.1"/>
    <property type="molecule type" value="Transcribed_RNA"/>
</dbReference>
<feature type="compositionally biased region" description="Polar residues" evidence="1">
    <location>
        <begin position="96"/>
        <end position="110"/>
    </location>
</feature>
<evidence type="ECO:0000256" key="1">
    <source>
        <dbReference type="SAM" id="MobiDB-lite"/>
    </source>
</evidence>
<protein>
    <submittedName>
        <fullName evidence="2">(northern house mosquito) hypothetical protein</fullName>
    </submittedName>
</protein>
<accession>A0A8D8AY05</accession>
<feature type="compositionally biased region" description="Acidic residues" evidence="1">
    <location>
        <begin position="86"/>
        <end position="95"/>
    </location>
</feature>
<name>A0A8D8AY05_CULPI</name>
<dbReference type="EMBL" id="HBUE01053049">
    <property type="protein sequence ID" value="CAG6465287.1"/>
    <property type="molecule type" value="Transcribed_RNA"/>
</dbReference>
<reference evidence="2" key="1">
    <citation type="submission" date="2021-05" db="EMBL/GenBank/DDBJ databases">
        <authorList>
            <person name="Alioto T."/>
            <person name="Alioto T."/>
            <person name="Gomez Garrido J."/>
        </authorList>
    </citation>
    <scope>NUCLEOTIDE SEQUENCE</scope>
</reference>
<organism evidence="2">
    <name type="scientific">Culex pipiens</name>
    <name type="common">House mosquito</name>
    <dbReference type="NCBI Taxonomy" id="7175"/>
    <lineage>
        <taxon>Eukaryota</taxon>
        <taxon>Metazoa</taxon>
        <taxon>Ecdysozoa</taxon>
        <taxon>Arthropoda</taxon>
        <taxon>Hexapoda</taxon>
        <taxon>Insecta</taxon>
        <taxon>Pterygota</taxon>
        <taxon>Neoptera</taxon>
        <taxon>Endopterygota</taxon>
        <taxon>Diptera</taxon>
        <taxon>Nematocera</taxon>
        <taxon>Culicoidea</taxon>
        <taxon>Culicidae</taxon>
        <taxon>Culicinae</taxon>
        <taxon>Culicini</taxon>
        <taxon>Culex</taxon>
        <taxon>Culex</taxon>
    </lineage>
</organism>